<reference evidence="2 3" key="1">
    <citation type="submission" date="2016-11" db="EMBL/GenBank/DDBJ databases">
        <title>A multilocus sequence analysis scheme for characterization of bacteria in the genus Thioclava.</title>
        <authorList>
            <person name="Liu Y."/>
            <person name="Shao Z."/>
        </authorList>
    </citation>
    <scope>NUCLEOTIDE SEQUENCE [LARGE SCALE GENOMIC DNA]</scope>
    <source>
        <strain evidence="2 3">11.10-0-13</strain>
    </source>
</reference>
<dbReference type="EMBL" id="MPZS01000002">
    <property type="protein sequence ID" value="OOY11808.1"/>
    <property type="molecule type" value="Genomic_DNA"/>
</dbReference>
<dbReference type="SUPFAM" id="SSF56935">
    <property type="entry name" value="Porins"/>
    <property type="match status" value="1"/>
</dbReference>
<sequence>MKTSLFAAALVALAPHASSAAELVGGSVTLSYSDLVNNDYYSALAKRAVSGSAEVSFGPAFSVQGDLAYVNFNGGHNFELDSNNVGLHAIYRPASATALGAFWGRDTINGSGSNYYGIEVGHSVGAFWGEAYFTRVDQRNTTGDLYGVSGRYTLNDRVSFNAALDVFNVSYMNTNRASIGVDYSVTDALTLSGTIGHFDQGYAGPSDFISVGATFTFGPNKRATFKQRDLLNYLPGLGGFAA</sequence>
<accession>A0ABX3MNZ4</accession>
<comment type="caution">
    <text evidence="2">The sequence shown here is derived from an EMBL/GenBank/DDBJ whole genome shotgun (WGS) entry which is preliminary data.</text>
</comment>
<dbReference type="Proteomes" id="UP000242224">
    <property type="component" value="Unassembled WGS sequence"/>
</dbReference>
<protein>
    <recommendedName>
        <fullName evidence="4">Porin domain-containing protein</fullName>
    </recommendedName>
</protein>
<keyword evidence="3" id="KW-1185">Reference proteome</keyword>
<evidence type="ECO:0000313" key="2">
    <source>
        <dbReference type="EMBL" id="OOY11808.1"/>
    </source>
</evidence>
<gene>
    <name evidence="2" type="ORF">BMG00_12030</name>
</gene>
<dbReference type="RefSeq" id="WP_078530464.1">
    <property type="nucleotide sequence ID" value="NZ_MPZS01000002.1"/>
</dbReference>
<keyword evidence="1" id="KW-0732">Signal</keyword>
<evidence type="ECO:0000313" key="3">
    <source>
        <dbReference type="Proteomes" id="UP000242224"/>
    </source>
</evidence>
<evidence type="ECO:0000256" key="1">
    <source>
        <dbReference type="SAM" id="SignalP"/>
    </source>
</evidence>
<proteinExistence type="predicted"/>
<evidence type="ECO:0008006" key="4">
    <source>
        <dbReference type="Google" id="ProtNLM"/>
    </source>
</evidence>
<feature type="signal peptide" evidence="1">
    <location>
        <begin position="1"/>
        <end position="20"/>
    </location>
</feature>
<feature type="chain" id="PRO_5046168734" description="Porin domain-containing protein" evidence="1">
    <location>
        <begin position="21"/>
        <end position="242"/>
    </location>
</feature>
<organism evidence="2 3">
    <name type="scientific">Thioclava marina</name>
    <dbReference type="NCBI Taxonomy" id="1915077"/>
    <lineage>
        <taxon>Bacteria</taxon>
        <taxon>Pseudomonadati</taxon>
        <taxon>Pseudomonadota</taxon>
        <taxon>Alphaproteobacteria</taxon>
        <taxon>Rhodobacterales</taxon>
        <taxon>Paracoccaceae</taxon>
        <taxon>Thioclava</taxon>
    </lineage>
</organism>
<name>A0ABX3MNZ4_9RHOB</name>